<name>A0A1V9WYF2_9ACAR</name>
<dbReference type="PROSITE" id="PS51885">
    <property type="entry name" value="NEPRILYSIN"/>
    <property type="match status" value="1"/>
</dbReference>
<dbReference type="InterPro" id="IPR000718">
    <property type="entry name" value="Peptidase_M13"/>
</dbReference>
<dbReference type="InParanoid" id="A0A1V9WYF2"/>
<accession>A0A1V9WYF2</accession>
<evidence type="ECO:0000313" key="2">
    <source>
        <dbReference type="EMBL" id="OQR66181.1"/>
    </source>
</evidence>
<keyword evidence="3" id="KW-1185">Reference proteome</keyword>
<proteinExistence type="predicted"/>
<evidence type="ECO:0000259" key="1">
    <source>
        <dbReference type="Pfam" id="PF01431"/>
    </source>
</evidence>
<dbReference type="Gene3D" id="3.40.390.10">
    <property type="entry name" value="Collagenase (Catalytic Domain)"/>
    <property type="match status" value="1"/>
</dbReference>
<dbReference type="SUPFAM" id="SSF55486">
    <property type="entry name" value="Metalloproteases ('zincins'), catalytic domain"/>
    <property type="match status" value="1"/>
</dbReference>
<dbReference type="Proteomes" id="UP000192247">
    <property type="component" value="Unassembled WGS sequence"/>
</dbReference>
<feature type="domain" description="Peptidase M13 C-terminal" evidence="1">
    <location>
        <begin position="1"/>
        <end position="27"/>
    </location>
</feature>
<dbReference type="GO" id="GO:0006508">
    <property type="term" value="P:proteolysis"/>
    <property type="evidence" value="ECO:0007669"/>
    <property type="project" value="InterPro"/>
</dbReference>
<dbReference type="GO" id="GO:0004222">
    <property type="term" value="F:metalloendopeptidase activity"/>
    <property type="evidence" value="ECO:0007669"/>
    <property type="project" value="InterPro"/>
</dbReference>
<sequence>MSNMPEFAQQFNCPIGSPMNPKHKCTVW</sequence>
<dbReference type="Pfam" id="PF01431">
    <property type="entry name" value="Peptidase_M13"/>
    <property type="match status" value="1"/>
</dbReference>
<dbReference type="InterPro" id="IPR024079">
    <property type="entry name" value="MetalloPept_cat_dom_sf"/>
</dbReference>
<gene>
    <name evidence="2" type="ORF">BIW11_14327</name>
</gene>
<comment type="caution">
    <text evidence="2">The sequence shown here is derived from an EMBL/GenBank/DDBJ whole genome shotgun (WGS) entry which is preliminary data.</text>
</comment>
<protein>
    <submittedName>
        <fullName evidence="2">Membrane metallo-endopeptidase 1-like</fullName>
    </submittedName>
</protein>
<reference evidence="2 3" key="1">
    <citation type="journal article" date="2017" name="Gigascience">
        <title>Draft genome of the honey bee ectoparasitic mite, Tropilaelaps mercedesae, is shaped by the parasitic life history.</title>
        <authorList>
            <person name="Dong X."/>
            <person name="Armstrong S.D."/>
            <person name="Xia D."/>
            <person name="Makepeace B.L."/>
            <person name="Darby A.C."/>
            <person name="Kadowaki T."/>
        </authorList>
    </citation>
    <scope>NUCLEOTIDE SEQUENCE [LARGE SCALE GENOMIC DNA]</scope>
    <source>
        <strain evidence="2">Wuxi-XJTLU</strain>
    </source>
</reference>
<evidence type="ECO:0000313" key="3">
    <source>
        <dbReference type="Proteomes" id="UP000192247"/>
    </source>
</evidence>
<organism evidence="2 3">
    <name type="scientific">Tropilaelaps mercedesae</name>
    <dbReference type="NCBI Taxonomy" id="418985"/>
    <lineage>
        <taxon>Eukaryota</taxon>
        <taxon>Metazoa</taxon>
        <taxon>Ecdysozoa</taxon>
        <taxon>Arthropoda</taxon>
        <taxon>Chelicerata</taxon>
        <taxon>Arachnida</taxon>
        <taxon>Acari</taxon>
        <taxon>Parasitiformes</taxon>
        <taxon>Mesostigmata</taxon>
        <taxon>Gamasina</taxon>
        <taxon>Dermanyssoidea</taxon>
        <taxon>Laelapidae</taxon>
        <taxon>Tropilaelaps</taxon>
    </lineage>
</organism>
<dbReference type="AlphaFoldDB" id="A0A1V9WYF2"/>
<dbReference type="InterPro" id="IPR018497">
    <property type="entry name" value="Peptidase_M13_C"/>
</dbReference>
<dbReference type="EMBL" id="MNPL01033448">
    <property type="protein sequence ID" value="OQR66181.1"/>
    <property type="molecule type" value="Genomic_DNA"/>
</dbReference>